<evidence type="ECO:0000256" key="1">
    <source>
        <dbReference type="SAM" id="MobiDB-lite"/>
    </source>
</evidence>
<dbReference type="Gene3D" id="3.90.1340.10">
    <property type="entry name" value="Phage tail collar domain"/>
    <property type="match status" value="1"/>
</dbReference>
<proteinExistence type="predicted"/>
<accession>A0ABS5I9Y2</accession>
<evidence type="ECO:0000313" key="3">
    <source>
        <dbReference type="EMBL" id="MBR9971227.1"/>
    </source>
</evidence>
<dbReference type="SUPFAM" id="SSF88874">
    <property type="entry name" value="Receptor-binding domain of short tail fibre protein gp12"/>
    <property type="match status" value="1"/>
</dbReference>
<evidence type="ECO:0000313" key="4">
    <source>
        <dbReference type="Proteomes" id="UP000680714"/>
    </source>
</evidence>
<feature type="domain" description="Phage tail collar" evidence="2">
    <location>
        <begin position="72"/>
        <end position="128"/>
    </location>
</feature>
<comment type="caution">
    <text evidence="3">The sequence shown here is derived from an EMBL/GenBank/DDBJ whole genome shotgun (WGS) entry which is preliminary data.</text>
</comment>
<name>A0ABS5I9Y2_9PROT</name>
<protein>
    <submittedName>
        <fullName evidence="3">Tail fiber protein</fullName>
    </submittedName>
</protein>
<evidence type="ECO:0000259" key="2">
    <source>
        <dbReference type="Pfam" id="PF07484"/>
    </source>
</evidence>
<feature type="region of interest" description="Disordered" evidence="1">
    <location>
        <begin position="179"/>
        <end position="199"/>
    </location>
</feature>
<dbReference type="Proteomes" id="UP000680714">
    <property type="component" value="Unassembled WGS sequence"/>
</dbReference>
<dbReference type="CDD" id="cd22641">
    <property type="entry name" value="C24-like"/>
    <property type="match status" value="1"/>
</dbReference>
<organism evidence="3 4">
    <name type="scientific">Magnetospirillum sulfuroxidans</name>
    <dbReference type="NCBI Taxonomy" id="611300"/>
    <lineage>
        <taxon>Bacteria</taxon>
        <taxon>Pseudomonadati</taxon>
        <taxon>Pseudomonadota</taxon>
        <taxon>Alphaproteobacteria</taxon>
        <taxon>Rhodospirillales</taxon>
        <taxon>Rhodospirillaceae</taxon>
        <taxon>Magnetospirillum</taxon>
    </lineage>
</organism>
<keyword evidence="4" id="KW-1185">Reference proteome</keyword>
<dbReference type="InterPro" id="IPR037053">
    <property type="entry name" value="Phage_tail_collar_dom_sf"/>
</dbReference>
<sequence length="212" mass="21018">MILAAVNSVGDPLAKAANLADLPDASAARDNLGLGAAARRDIGNAPGNLVELDGNGLIATARLPLIESIPPGTVTAFAGASAPAHWLICDGAVVSRTTYAALFTVLGATFGAGDGSTTFALPDLRGRAAIGAGLGTNLTNRTIGGKIGTETHILSIAEMPSHSHGCAVLQSSETSGYMGGATATSGTSGSSGGNQAHNNMPPSLVLNFIIKT</sequence>
<dbReference type="EMBL" id="JAGTUF010000003">
    <property type="protein sequence ID" value="MBR9971227.1"/>
    <property type="molecule type" value="Genomic_DNA"/>
</dbReference>
<dbReference type="InterPro" id="IPR011083">
    <property type="entry name" value="Phage_tail_collar_dom"/>
</dbReference>
<feature type="compositionally biased region" description="Low complexity" evidence="1">
    <location>
        <begin position="179"/>
        <end position="188"/>
    </location>
</feature>
<dbReference type="Pfam" id="PF07484">
    <property type="entry name" value="Collar"/>
    <property type="match status" value="1"/>
</dbReference>
<gene>
    <name evidence="3" type="ORF">KEC16_05835</name>
</gene>
<reference evidence="3 4" key="1">
    <citation type="submission" date="2021-04" db="EMBL/GenBank/DDBJ databases">
        <title>Magnetospirillum sulfuroxidans sp. nov., a facultative chemolithoautotrophic sulfur-oxidizing alphaproteobacterium isolated from freshwater sediment and proposals for Paramagetospirillum gen. nov., and Magnetospirillaceae fam. nov.</title>
        <authorList>
            <person name="Koziaeva V."/>
            <person name="Geelhoed J.S."/>
            <person name="Sorokin D.Y."/>
            <person name="Grouzdev D.S."/>
        </authorList>
    </citation>
    <scope>NUCLEOTIDE SEQUENCE [LARGE SCALE GENOMIC DNA]</scope>
    <source>
        <strain evidence="3 4">J10</strain>
    </source>
</reference>